<gene>
    <name evidence="1" type="ORF">HNQ61_002329</name>
</gene>
<organism evidence="1 2">
    <name type="scientific">Longimicrobium terrae</name>
    <dbReference type="NCBI Taxonomy" id="1639882"/>
    <lineage>
        <taxon>Bacteria</taxon>
        <taxon>Pseudomonadati</taxon>
        <taxon>Gemmatimonadota</taxon>
        <taxon>Longimicrobiia</taxon>
        <taxon>Longimicrobiales</taxon>
        <taxon>Longimicrobiaceae</taxon>
        <taxon>Longimicrobium</taxon>
    </lineage>
</organism>
<dbReference type="RefSeq" id="WP_170034593.1">
    <property type="nucleotide sequence ID" value="NZ_JABDTL010000001.1"/>
</dbReference>
<keyword evidence="2" id="KW-1185">Reference proteome</keyword>
<name>A0A841GY96_9BACT</name>
<dbReference type="AlphaFoldDB" id="A0A841GY96"/>
<dbReference type="EMBL" id="JACHIA010000005">
    <property type="protein sequence ID" value="MBB6070708.1"/>
    <property type="molecule type" value="Genomic_DNA"/>
</dbReference>
<protein>
    <submittedName>
        <fullName evidence="1">Uncharacterized protein</fullName>
    </submittedName>
</protein>
<sequence>MKKSWYLVAVLLVASACEPRPVQTTIPPVTVSRTMSDAAETGREAGPGVRYIGPGEVDPAIRESAGAVHARIADRMAGEAAARSQQWRTVPVAIALTDEALLSGAVAVLVRDPAGRGSRMLIFSRESLDDESFILADLALRRDEIANPSITGRRIMFVTRDQRIFNESGAEEPRLSMQNLSRGSSAFAARLREAPSAGDVLVPGVGRVTVLAPVP</sequence>
<proteinExistence type="predicted"/>
<evidence type="ECO:0000313" key="1">
    <source>
        <dbReference type="EMBL" id="MBB6070708.1"/>
    </source>
</evidence>
<accession>A0A841GY96</accession>
<reference evidence="1 2" key="1">
    <citation type="submission" date="2020-08" db="EMBL/GenBank/DDBJ databases">
        <title>Genomic Encyclopedia of Type Strains, Phase IV (KMG-IV): sequencing the most valuable type-strain genomes for metagenomic binning, comparative biology and taxonomic classification.</title>
        <authorList>
            <person name="Goeker M."/>
        </authorList>
    </citation>
    <scope>NUCLEOTIDE SEQUENCE [LARGE SCALE GENOMIC DNA]</scope>
    <source>
        <strain evidence="1 2">DSM 29007</strain>
    </source>
</reference>
<comment type="caution">
    <text evidence="1">The sequence shown here is derived from an EMBL/GenBank/DDBJ whole genome shotgun (WGS) entry which is preliminary data.</text>
</comment>
<dbReference type="Proteomes" id="UP000582837">
    <property type="component" value="Unassembled WGS sequence"/>
</dbReference>
<evidence type="ECO:0000313" key="2">
    <source>
        <dbReference type="Proteomes" id="UP000582837"/>
    </source>
</evidence>
<dbReference type="PROSITE" id="PS51257">
    <property type="entry name" value="PROKAR_LIPOPROTEIN"/>
    <property type="match status" value="1"/>
</dbReference>